<dbReference type="PANTHER" id="PTHR31413">
    <property type="entry name" value="AFP HOMOLOG 2"/>
    <property type="match status" value="1"/>
</dbReference>
<feature type="domain" description="Ethylene-responsive binding factor-associated repression" evidence="6">
    <location>
        <begin position="15"/>
        <end position="49"/>
    </location>
</feature>
<sequence length="280" mass="30292">MLVESSLMETKFGEDEDAEVELELCLSLGGSFKKTEKSKPIEQSNAVGCGKDAGVSMIVTRRKETRKKREAKEQQRSEEGACKRIRSECNGILNGVTNGVNLDLSNGNGSGQLKGNRKDITSGSPIYTSSDVSDTSSSSRQEGGSGDFGVQSGQTKWSNSRMVQLCTEETVHSRDRSNQEWSNSVTKENGKPPKPRPNSNGNGVNGSMLPFAKMPCVTSTGNGPEGKTVNGFLYRYSKSEISIMCVCHGTSFSPAEFIVHAGWINVSHPLRHITVVPSTF</sequence>
<keyword evidence="3 4" id="KW-0539">Nucleus</keyword>
<evidence type="ECO:0000256" key="1">
    <source>
        <dbReference type="ARBA" id="ARBA00004123"/>
    </source>
</evidence>
<evidence type="ECO:0000313" key="9">
    <source>
        <dbReference type="Proteomes" id="UP001558713"/>
    </source>
</evidence>
<protein>
    <recommendedName>
        <fullName evidence="4">Ninja-family protein</fullName>
    </recommendedName>
    <alternativeName>
        <fullName evidence="4">ABI-binding protein</fullName>
    </alternativeName>
</protein>
<feature type="domain" description="Tify" evidence="7">
    <location>
        <begin position="242"/>
        <end position="274"/>
    </location>
</feature>
<dbReference type="InterPro" id="IPR031307">
    <property type="entry name" value="Ninja_fam"/>
</dbReference>
<evidence type="ECO:0000313" key="8">
    <source>
        <dbReference type="EMBL" id="KAL1211947.1"/>
    </source>
</evidence>
<dbReference type="Pfam" id="PF16135">
    <property type="entry name" value="TDBD"/>
    <property type="match status" value="1"/>
</dbReference>
<organism evidence="8 9">
    <name type="scientific">Cardamine amara subsp. amara</name>
    <dbReference type="NCBI Taxonomy" id="228776"/>
    <lineage>
        <taxon>Eukaryota</taxon>
        <taxon>Viridiplantae</taxon>
        <taxon>Streptophyta</taxon>
        <taxon>Embryophyta</taxon>
        <taxon>Tracheophyta</taxon>
        <taxon>Spermatophyta</taxon>
        <taxon>Magnoliopsida</taxon>
        <taxon>eudicotyledons</taxon>
        <taxon>Gunneridae</taxon>
        <taxon>Pentapetalae</taxon>
        <taxon>rosids</taxon>
        <taxon>malvids</taxon>
        <taxon>Brassicales</taxon>
        <taxon>Brassicaceae</taxon>
        <taxon>Cardamineae</taxon>
        <taxon>Cardamine</taxon>
    </lineage>
</organism>
<comment type="function">
    <text evidence="4">Acts as a negative regulator of abscisic acid (ABA) response.</text>
</comment>
<feature type="region of interest" description="Disordered" evidence="5">
    <location>
        <begin position="106"/>
        <end position="154"/>
    </location>
</feature>
<dbReference type="PANTHER" id="PTHR31413:SF15">
    <property type="entry name" value="NINJA-FAMILY PROTEIN"/>
    <property type="match status" value="1"/>
</dbReference>
<feature type="compositionally biased region" description="Basic and acidic residues" evidence="5">
    <location>
        <begin position="169"/>
        <end position="178"/>
    </location>
</feature>
<dbReference type="AlphaFoldDB" id="A0ABD1AZ02"/>
<dbReference type="InterPro" id="IPR032308">
    <property type="entry name" value="TDBD"/>
</dbReference>
<evidence type="ECO:0000256" key="5">
    <source>
        <dbReference type="SAM" id="MobiDB-lite"/>
    </source>
</evidence>
<name>A0ABD1AZ02_CARAN</name>
<comment type="similarity">
    <text evidence="2 4">Belongs to the Ninja family.</text>
</comment>
<evidence type="ECO:0000259" key="7">
    <source>
        <dbReference type="Pfam" id="PF16135"/>
    </source>
</evidence>
<reference evidence="8 9" key="1">
    <citation type="submission" date="2024-04" db="EMBL/GenBank/DDBJ databases">
        <title>Genome assembly C_amara_ONT_v2.</title>
        <authorList>
            <person name="Yant L."/>
            <person name="Moore C."/>
            <person name="Slenker M."/>
        </authorList>
    </citation>
    <scope>NUCLEOTIDE SEQUENCE [LARGE SCALE GENOMIC DNA]</scope>
    <source>
        <tissue evidence="8">Leaf</tissue>
    </source>
</reference>
<comment type="caution">
    <text evidence="8">The sequence shown here is derived from an EMBL/GenBank/DDBJ whole genome shotgun (WGS) entry which is preliminary data.</text>
</comment>
<feature type="region of interest" description="Disordered" evidence="5">
    <location>
        <begin position="168"/>
        <end position="205"/>
    </location>
</feature>
<gene>
    <name evidence="8" type="ORF">V5N11_023922</name>
</gene>
<comment type="subcellular location">
    <subcellularLocation>
        <location evidence="1 4">Nucleus</location>
    </subcellularLocation>
</comment>
<dbReference type="Proteomes" id="UP001558713">
    <property type="component" value="Unassembled WGS sequence"/>
</dbReference>
<evidence type="ECO:0000256" key="4">
    <source>
        <dbReference type="RuleBase" id="RU369029"/>
    </source>
</evidence>
<evidence type="ECO:0000256" key="3">
    <source>
        <dbReference type="ARBA" id="ARBA00023242"/>
    </source>
</evidence>
<accession>A0ABD1AZ02</accession>
<dbReference type="Pfam" id="PF07897">
    <property type="entry name" value="EAR"/>
    <property type="match status" value="1"/>
</dbReference>
<dbReference type="EMBL" id="JBANAX010000379">
    <property type="protein sequence ID" value="KAL1211947.1"/>
    <property type="molecule type" value="Genomic_DNA"/>
</dbReference>
<dbReference type="InterPro" id="IPR012463">
    <property type="entry name" value="Ninja_motif"/>
</dbReference>
<evidence type="ECO:0000256" key="2">
    <source>
        <dbReference type="ARBA" id="ARBA00006081"/>
    </source>
</evidence>
<feature type="region of interest" description="Disordered" evidence="5">
    <location>
        <begin position="59"/>
        <end position="80"/>
    </location>
</feature>
<keyword evidence="9" id="KW-1185">Reference proteome</keyword>
<feature type="compositionally biased region" description="Low complexity" evidence="5">
    <location>
        <begin position="128"/>
        <end position="139"/>
    </location>
</feature>
<feature type="compositionally biased region" description="Basic and acidic residues" evidence="5">
    <location>
        <begin position="70"/>
        <end position="80"/>
    </location>
</feature>
<evidence type="ECO:0000259" key="6">
    <source>
        <dbReference type="Pfam" id="PF07897"/>
    </source>
</evidence>
<proteinExistence type="inferred from homology"/>
<dbReference type="GO" id="GO:0005634">
    <property type="term" value="C:nucleus"/>
    <property type="evidence" value="ECO:0007669"/>
    <property type="project" value="UniProtKB-SubCell"/>
</dbReference>